<accession>A0ABX1RLW0</accession>
<reference evidence="14 15" key="1">
    <citation type="submission" date="2020-04" db="EMBL/GenBank/DDBJ databases">
        <authorList>
            <person name="Klaysubun C."/>
            <person name="Duangmal K."/>
            <person name="Lipun K."/>
        </authorList>
    </citation>
    <scope>NUCLEOTIDE SEQUENCE [LARGE SCALE GENOMIC DNA]</scope>
    <source>
        <strain evidence="14 15">JCM 11839</strain>
    </source>
</reference>
<comment type="catalytic activity">
    <reaction evidence="11">
        <text>6-carboxyhexanoyl-[ACP] + L-alanine + H(+) = (8S)-8-amino-7-oxononanoate + holo-[ACP] + CO2</text>
        <dbReference type="Rhea" id="RHEA:42288"/>
        <dbReference type="Rhea" id="RHEA-COMP:9685"/>
        <dbReference type="Rhea" id="RHEA-COMP:9955"/>
        <dbReference type="ChEBI" id="CHEBI:15378"/>
        <dbReference type="ChEBI" id="CHEBI:16526"/>
        <dbReference type="ChEBI" id="CHEBI:57972"/>
        <dbReference type="ChEBI" id="CHEBI:64479"/>
        <dbReference type="ChEBI" id="CHEBI:78846"/>
        <dbReference type="ChEBI" id="CHEBI:149468"/>
        <dbReference type="EC" id="2.3.1.47"/>
    </reaction>
</comment>
<evidence type="ECO:0000256" key="8">
    <source>
        <dbReference type="ARBA" id="ARBA00022898"/>
    </source>
</evidence>
<evidence type="ECO:0000256" key="6">
    <source>
        <dbReference type="ARBA" id="ARBA00022679"/>
    </source>
</evidence>
<dbReference type="InterPro" id="IPR015422">
    <property type="entry name" value="PyrdxlP-dep_Trfase_small"/>
</dbReference>
<evidence type="ECO:0000256" key="5">
    <source>
        <dbReference type="ARBA" id="ARBA00013187"/>
    </source>
</evidence>
<dbReference type="SUPFAM" id="SSF53383">
    <property type="entry name" value="PLP-dependent transferases"/>
    <property type="match status" value="1"/>
</dbReference>
<dbReference type="RefSeq" id="WP_169399400.1">
    <property type="nucleotide sequence ID" value="NZ_JAAXKY010000143.1"/>
</dbReference>
<dbReference type="InterPro" id="IPR050087">
    <property type="entry name" value="AON_synthase_class-II"/>
</dbReference>
<evidence type="ECO:0000256" key="10">
    <source>
        <dbReference type="ARBA" id="ARBA00033381"/>
    </source>
</evidence>
<dbReference type="PANTHER" id="PTHR13693">
    <property type="entry name" value="CLASS II AMINOTRANSFERASE/8-AMINO-7-OXONONANOATE SYNTHASE"/>
    <property type="match status" value="1"/>
</dbReference>
<evidence type="ECO:0000256" key="2">
    <source>
        <dbReference type="ARBA" id="ARBA00004746"/>
    </source>
</evidence>
<dbReference type="PANTHER" id="PTHR13693:SF100">
    <property type="entry name" value="8-AMINO-7-OXONONANOATE SYNTHASE"/>
    <property type="match status" value="1"/>
</dbReference>
<keyword evidence="6" id="KW-0808">Transferase</keyword>
<organism evidence="14 15">
    <name type="scientific">Pseudonocardia xinjiangensis</name>
    <dbReference type="NCBI Taxonomy" id="75289"/>
    <lineage>
        <taxon>Bacteria</taxon>
        <taxon>Bacillati</taxon>
        <taxon>Actinomycetota</taxon>
        <taxon>Actinomycetes</taxon>
        <taxon>Pseudonocardiales</taxon>
        <taxon>Pseudonocardiaceae</taxon>
        <taxon>Pseudonocardia</taxon>
    </lineage>
</organism>
<comment type="subunit">
    <text evidence="4">Homodimer.</text>
</comment>
<dbReference type="Gene3D" id="3.40.640.10">
    <property type="entry name" value="Type I PLP-dependent aspartate aminotransferase-like (Major domain)"/>
    <property type="match status" value="1"/>
</dbReference>
<evidence type="ECO:0000256" key="4">
    <source>
        <dbReference type="ARBA" id="ARBA00011738"/>
    </source>
</evidence>
<keyword evidence="7" id="KW-0093">Biotin biosynthesis</keyword>
<dbReference type="Pfam" id="PF00155">
    <property type="entry name" value="Aminotran_1_2"/>
    <property type="match status" value="1"/>
</dbReference>
<sequence length="373" mass="37448">AWLDPHAAGRREAGLRRELRPRGVADGLLDLAGNDYLGLTGDPRVVEGAVSAVRTWGAGSTGSRLVTGTTALHAELERELADFCGAQSCLVFSSGYAANLGVLTALSGPGALIVSDAANHASLVDACRLSRARIAVVPRDDPAAVDAVLAARTEPRALVVTESVNSVDGGLAPVRELHAVCRERGALLVVDEAHGLGVVGPGGRGLLTAVGLAGADDVVVTVTLSKALGSQGGAVLGPAAVTEHLVDTARSFIFDTGLAPASVGAALAAVKVLRAEPDRPLAVLRAAAELAAAAGVPAPPSAVVSVVLGDPERAVGAARACAARGVRVGCFRPPSVPEGTSRLRLTARATLTAEDTALVRAVLAEVLAPAAAR</sequence>
<comment type="cofactor">
    <cofactor evidence="1 12">
        <name>pyridoxal 5'-phosphate</name>
        <dbReference type="ChEBI" id="CHEBI:597326"/>
    </cofactor>
</comment>
<feature type="domain" description="Aminotransferase class I/classII large" evidence="13">
    <location>
        <begin position="28"/>
        <end position="356"/>
    </location>
</feature>
<dbReference type="InterPro" id="IPR004839">
    <property type="entry name" value="Aminotransferase_I/II_large"/>
</dbReference>
<evidence type="ECO:0000256" key="9">
    <source>
        <dbReference type="ARBA" id="ARBA00032610"/>
    </source>
</evidence>
<dbReference type="InterPro" id="IPR001917">
    <property type="entry name" value="Aminotrans_II_pyridoxalP_BS"/>
</dbReference>
<evidence type="ECO:0000256" key="3">
    <source>
        <dbReference type="ARBA" id="ARBA00010008"/>
    </source>
</evidence>
<keyword evidence="8 12" id="KW-0663">Pyridoxal phosphate</keyword>
<evidence type="ECO:0000256" key="7">
    <source>
        <dbReference type="ARBA" id="ARBA00022756"/>
    </source>
</evidence>
<evidence type="ECO:0000256" key="12">
    <source>
        <dbReference type="RuleBase" id="RU003693"/>
    </source>
</evidence>
<evidence type="ECO:0000313" key="14">
    <source>
        <dbReference type="EMBL" id="NMH81362.1"/>
    </source>
</evidence>
<evidence type="ECO:0000256" key="11">
    <source>
        <dbReference type="ARBA" id="ARBA00047715"/>
    </source>
</evidence>
<name>A0ABX1RLW0_9PSEU</name>
<feature type="non-terminal residue" evidence="14">
    <location>
        <position position="1"/>
    </location>
</feature>
<dbReference type="PROSITE" id="PS00599">
    <property type="entry name" value="AA_TRANSFER_CLASS_2"/>
    <property type="match status" value="1"/>
</dbReference>
<comment type="caution">
    <text evidence="14">The sequence shown here is derived from an EMBL/GenBank/DDBJ whole genome shotgun (WGS) entry which is preliminary data.</text>
</comment>
<keyword evidence="15" id="KW-1185">Reference proteome</keyword>
<dbReference type="InterPro" id="IPR015421">
    <property type="entry name" value="PyrdxlP-dep_Trfase_major"/>
</dbReference>
<dbReference type="InterPro" id="IPR015424">
    <property type="entry name" value="PyrdxlP-dep_Trfase"/>
</dbReference>
<protein>
    <recommendedName>
        <fullName evidence="5">8-amino-7-oxononanoate synthase</fullName>
        <ecNumber evidence="5">2.3.1.47</ecNumber>
    </recommendedName>
    <alternativeName>
        <fullName evidence="9">7-keto-8-amino-pelargonic acid synthase</fullName>
    </alternativeName>
    <alternativeName>
        <fullName evidence="10">8-amino-7-ketopelargonate synthase</fullName>
    </alternativeName>
</protein>
<dbReference type="Gene3D" id="3.90.1150.10">
    <property type="entry name" value="Aspartate Aminotransferase, domain 1"/>
    <property type="match status" value="1"/>
</dbReference>
<dbReference type="EC" id="2.3.1.47" evidence="5"/>
<evidence type="ECO:0000313" key="15">
    <source>
        <dbReference type="Proteomes" id="UP001296706"/>
    </source>
</evidence>
<gene>
    <name evidence="14" type="ORF">HF577_30265</name>
</gene>
<dbReference type="Proteomes" id="UP001296706">
    <property type="component" value="Unassembled WGS sequence"/>
</dbReference>
<comment type="similarity">
    <text evidence="3">Belongs to the class-II pyridoxal-phosphate-dependent aminotransferase family. BioF subfamily.</text>
</comment>
<evidence type="ECO:0000256" key="1">
    <source>
        <dbReference type="ARBA" id="ARBA00001933"/>
    </source>
</evidence>
<proteinExistence type="inferred from homology"/>
<comment type="pathway">
    <text evidence="2">Cofactor biosynthesis; biotin biosynthesis.</text>
</comment>
<dbReference type="EMBL" id="JAAXKY010000143">
    <property type="protein sequence ID" value="NMH81362.1"/>
    <property type="molecule type" value="Genomic_DNA"/>
</dbReference>
<evidence type="ECO:0000259" key="13">
    <source>
        <dbReference type="Pfam" id="PF00155"/>
    </source>
</evidence>